<keyword evidence="7" id="KW-0479">Metal-binding</keyword>
<dbReference type="GO" id="GO:0006508">
    <property type="term" value="P:proteolysis"/>
    <property type="evidence" value="ECO:0007669"/>
    <property type="project" value="UniProtKB-KW"/>
</dbReference>
<feature type="chain" id="PRO_5026852870" evidence="13">
    <location>
        <begin position="29"/>
        <end position="1165"/>
    </location>
</feature>
<evidence type="ECO:0000256" key="3">
    <source>
        <dbReference type="ARBA" id="ARBA00005957"/>
    </source>
</evidence>
<evidence type="ECO:0000259" key="16">
    <source>
        <dbReference type="Pfam" id="PF04389"/>
    </source>
</evidence>
<dbReference type="EMBL" id="JAAGLQ010000365">
    <property type="protein sequence ID" value="NEA17344.1"/>
    <property type="molecule type" value="Genomic_DNA"/>
</dbReference>
<evidence type="ECO:0000313" key="19">
    <source>
        <dbReference type="Proteomes" id="UP000471293"/>
    </source>
</evidence>
<name>A0A6N9U0K8_STRHA</name>
<evidence type="ECO:0000256" key="5">
    <source>
        <dbReference type="ARBA" id="ARBA00022525"/>
    </source>
</evidence>
<keyword evidence="10" id="KW-0862">Zinc</keyword>
<keyword evidence="5" id="KW-0964">Secreted</keyword>
<reference evidence="18 19" key="1">
    <citation type="submission" date="2020-01" db="EMBL/GenBank/DDBJ databases">
        <title>Insect and environment-associated Actinomycetes.</title>
        <authorList>
            <person name="Currrie C."/>
            <person name="Chevrette M."/>
            <person name="Carlson C."/>
            <person name="Stubbendieck R."/>
            <person name="Wendt-Pienkowski E."/>
        </authorList>
    </citation>
    <scope>NUCLEOTIDE SEQUENCE [LARGE SCALE GENOMIC DNA]</scope>
    <source>
        <strain evidence="18 19">SID11342</strain>
    </source>
</reference>
<evidence type="ECO:0000256" key="10">
    <source>
        <dbReference type="ARBA" id="ARBA00022833"/>
    </source>
</evidence>
<evidence type="ECO:0000256" key="2">
    <source>
        <dbReference type="ARBA" id="ARBA00004613"/>
    </source>
</evidence>
<dbReference type="Gene3D" id="1.10.390.10">
    <property type="entry name" value="Neutral Protease Domain 2"/>
    <property type="match status" value="1"/>
</dbReference>
<feature type="domain" description="Peptidase M4 C-terminal" evidence="15">
    <location>
        <begin position="347"/>
        <end position="510"/>
    </location>
</feature>
<protein>
    <submittedName>
        <fullName evidence="18">M28 family peptidase</fullName>
    </submittedName>
</protein>
<dbReference type="GO" id="GO:0004222">
    <property type="term" value="F:metalloendopeptidase activity"/>
    <property type="evidence" value="ECO:0007669"/>
    <property type="project" value="InterPro"/>
</dbReference>
<evidence type="ECO:0000256" key="13">
    <source>
        <dbReference type="SAM" id="SignalP"/>
    </source>
</evidence>
<dbReference type="PANTHER" id="PTHR33794:SF1">
    <property type="entry name" value="BACILLOLYSIN"/>
    <property type="match status" value="1"/>
</dbReference>
<evidence type="ECO:0000256" key="1">
    <source>
        <dbReference type="ARBA" id="ARBA00001947"/>
    </source>
</evidence>
<dbReference type="Pfam" id="PF01447">
    <property type="entry name" value="Peptidase_M4"/>
    <property type="match status" value="1"/>
</dbReference>
<dbReference type="SUPFAM" id="SSF53187">
    <property type="entry name" value="Zn-dependent exopeptidases"/>
    <property type="match status" value="1"/>
</dbReference>
<dbReference type="Gene3D" id="2.60.120.260">
    <property type="entry name" value="Galactose-binding domain-like"/>
    <property type="match status" value="1"/>
</dbReference>
<evidence type="ECO:0000313" key="18">
    <source>
        <dbReference type="EMBL" id="NEA17344.1"/>
    </source>
</evidence>
<dbReference type="InterPro" id="IPR027268">
    <property type="entry name" value="Peptidase_M4/M1_CTD_sf"/>
</dbReference>
<feature type="domain" description="Peptidase M28" evidence="16">
    <location>
        <begin position="697"/>
        <end position="902"/>
    </location>
</feature>
<evidence type="ECO:0000259" key="17">
    <source>
        <dbReference type="Pfam" id="PF07504"/>
    </source>
</evidence>
<proteinExistence type="inferred from homology"/>
<gene>
    <name evidence="18" type="ORF">G3I29_17875</name>
</gene>
<evidence type="ECO:0000256" key="8">
    <source>
        <dbReference type="ARBA" id="ARBA00022729"/>
    </source>
</evidence>
<dbReference type="Proteomes" id="UP000471293">
    <property type="component" value="Unassembled WGS sequence"/>
</dbReference>
<dbReference type="InterPro" id="IPR011096">
    <property type="entry name" value="FTP_domain"/>
</dbReference>
<comment type="cofactor">
    <cofactor evidence="1">
        <name>Zn(2+)</name>
        <dbReference type="ChEBI" id="CHEBI:29105"/>
    </cofactor>
</comment>
<keyword evidence="8 13" id="KW-0732">Signal</keyword>
<dbReference type="AlphaFoldDB" id="A0A6N9U0K8"/>
<comment type="subcellular location">
    <subcellularLocation>
        <location evidence="2">Secreted</location>
    </subcellularLocation>
</comment>
<dbReference type="SUPFAM" id="SSF55486">
    <property type="entry name" value="Metalloproteases ('zincins'), catalytic domain"/>
    <property type="match status" value="1"/>
</dbReference>
<dbReference type="CDD" id="cd03876">
    <property type="entry name" value="M28_SGAP_like"/>
    <property type="match status" value="1"/>
</dbReference>
<evidence type="ECO:0000259" key="15">
    <source>
        <dbReference type="Pfam" id="PF02868"/>
    </source>
</evidence>
<dbReference type="InterPro" id="IPR001570">
    <property type="entry name" value="Peptidase_M4_C_domain"/>
</dbReference>
<comment type="similarity">
    <text evidence="3">Belongs to the peptidase M28 family. M28A subfamily.</text>
</comment>
<dbReference type="Gene3D" id="3.10.170.10">
    <property type="match status" value="1"/>
</dbReference>
<evidence type="ECO:0000256" key="6">
    <source>
        <dbReference type="ARBA" id="ARBA00022670"/>
    </source>
</evidence>
<dbReference type="GO" id="GO:0046872">
    <property type="term" value="F:metal ion binding"/>
    <property type="evidence" value="ECO:0007669"/>
    <property type="project" value="UniProtKB-KW"/>
</dbReference>
<feature type="domain" description="Peptidase M4" evidence="14">
    <location>
        <begin position="202"/>
        <end position="337"/>
    </location>
</feature>
<dbReference type="InterPro" id="IPR041756">
    <property type="entry name" value="M28_SGAP-like"/>
</dbReference>
<organism evidence="18 19">
    <name type="scientific">Streptomyces halstedii</name>
    <dbReference type="NCBI Taxonomy" id="1944"/>
    <lineage>
        <taxon>Bacteria</taxon>
        <taxon>Bacillati</taxon>
        <taxon>Actinomycetota</taxon>
        <taxon>Actinomycetes</taxon>
        <taxon>Kitasatosporales</taxon>
        <taxon>Streptomycetaceae</taxon>
        <taxon>Streptomyces</taxon>
    </lineage>
</organism>
<dbReference type="GO" id="GO:0004177">
    <property type="term" value="F:aminopeptidase activity"/>
    <property type="evidence" value="ECO:0007669"/>
    <property type="project" value="InterPro"/>
</dbReference>
<dbReference type="PANTHER" id="PTHR33794">
    <property type="entry name" value="BACILLOLYSIN"/>
    <property type="match status" value="1"/>
</dbReference>
<accession>A0A6N9U0K8</accession>
<keyword evidence="6" id="KW-0645">Protease</keyword>
<comment type="subunit">
    <text evidence="4">Monomer.</text>
</comment>
<evidence type="ECO:0000256" key="7">
    <source>
        <dbReference type="ARBA" id="ARBA00022723"/>
    </source>
</evidence>
<evidence type="ECO:0000256" key="11">
    <source>
        <dbReference type="ARBA" id="ARBA00023049"/>
    </source>
</evidence>
<keyword evidence="12" id="KW-1015">Disulfide bond</keyword>
<dbReference type="Gene3D" id="3.40.630.10">
    <property type="entry name" value="Zn peptidases"/>
    <property type="match status" value="1"/>
</dbReference>
<dbReference type="FunFam" id="3.40.630.10:FF:000066">
    <property type="entry name" value="M28 family peptidase"/>
    <property type="match status" value="1"/>
</dbReference>
<sequence>MLRRLGAAGTTLAVALGLVVVPALSSSAATPPTASDPGPTPLARAVTAADRAADAGLDALAKGPLETYERRTVTPWLKGLYSVAYERTYRGLPVVGGDAVVLADGKGAVRGLQSATRARISVPTRATVRASAAEKSARARLRTVEKVESQRLVVRVEDDRARLAWETVLSGATATAPSHLTVWTDARTGRTLGQYDDVRAGSGTSEWNGPSPLAIDTTASGGQYSLRDPGRPGLSCADYSTNAVFTKSTDSFGTGNASSKETGCVDVMWAAQKEWDMLGSWLGRNGHNGNGGSWPAKVGLNDVNAYWNGSTVSIGHNNAGKWIGAMDVVGHEYGHGIDQFTPGGANNESGLGEATGDIFGALTEAYADEPAPYDTPGDYLVGEMINLVGQGPIRNMYNPAQLNHPSCYSSAIPGTEVHAAAGPLNHWFYLLAEGSNPGGGKPSSPTCDNSTVTGVGIQTAGKIFYGGMLLKTSGMTHKRYRTTTLTAAKNLDPGCGLFERTKAAWNAVSVPAQGGDPVCTPTPGDDYSLTLSPASGSVTPGSSVETTVQTTVTSGGSQSVSLSATGAPTGVTVAFSPATVTSGGSARMTVGASSSAAPGTYTLTVKADGATAHTAQYTLTVGGSDPTPGVPDIDVDKVRAHLTQFASIASANGGNRRSTGPGYAASVAYVKGRLQAAGYTVSEQACTSGCTAGAGNNLIAEWPRGDADKVFMFGAHLDGVSAGPGINDNGSGSAALLETALVLAEKDPAMLNRVRFAWWTDEEQGLKGSDFYARSLTAAQRSAVKAYYNFDMVASVNGGYFVNNLNSAASVPMKAYWDSLGLQPQENVEGQGRSDDYSFQKVGIPTSGYATGASARKTAAEAAKWGGTSGGAYDPCYHSACDTTANINATALNRAVDGIAYTVWKTAVGGADPESDFSLAVSPVSGTVAPGASTTATVTTTATGPAQTVGLTATGAPAGVTVAFSPASVTSGGSAGMTVTAASNAVPGSYTLTVTGTGTATHSTTYTLTVQGAGNCSPRQLIANGGFESGTAPWTGSTGSIGAHSGQRAHSGTRFSWLGGYGYTATDTISQTVAVPADCARVTLEYWLHIDTQESGRTAYDLFRVKADGTTLTTLSNADAASGYTARTLDLSAYAGRQVTLTFTATEDAYLQTSFVVDDVTLRTS</sequence>
<evidence type="ECO:0000259" key="14">
    <source>
        <dbReference type="Pfam" id="PF01447"/>
    </source>
</evidence>
<dbReference type="Pfam" id="PF02868">
    <property type="entry name" value="Peptidase_M4_C"/>
    <property type="match status" value="1"/>
</dbReference>
<evidence type="ECO:0000256" key="12">
    <source>
        <dbReference type="ARBA" id="ARBA00023157"/>
    </source>
</evidence>
<dbReference type="Pfam" id="PF07504">
    <property type="entry name" value="FTP"/>
    <property type="match status" value="1"/>
</dbReference>
<keyword evidence="11" id="KW-0482">Metalloprotease</keyword>
<dbReference type="Pfam" id="PF04389">
    <property type="entry name" value="Peptidase_M28"/>
    <property type="match status" value="1"/>
</dbReference>
<comment type="caution">
    <text evidence="18">The sequence shown here is derived from an EMBL/GenBank/DDBJ whole genome shotgun (WGS) entry which is preliminary data.</text>
</comment>
<dbReference type="InterPro" id="IPR007484">
    <property type="entry name" value="Peptidase_M28"/>
</dbReference>
<dbReference type="RefSeq" id="WP_164345930.1">
    <property type="nucleotide sequence ID" value="NZ_JAAGLQ010000365.1"/>
</dbReference>
<dbReference type="InterPro" id="IPR013856">
    <property type="entry name" value="Peptidase_M4_domain"/>
</dbReference>
<feature type="signal peptide" evidence="13">
    <location>
        <begin position="1"/>
        <end position="28"/>
    </location>
</feature>
<dbReference type="InterPro" id="IPR050728">
    <property type="entry name" value="Zinc_Metalloprotease_M4"/>
</dbReference>
<feature type="domain" description="FTP" evidence="17">
    <location>
        <begin position="68"/>
        <end position="111"/>
    </location>
</feature>
<evidence type="ECO:0000256" key="9">
    <source>
        <dbReference type="ARBA" id="ARBA00022801"/>
    </source>
</evidence>
<evidence type="ECO:0000256" key="4">
    <source>
        <dbReference type="ARBA" id="ARBA00011245"/>
    </source>
</evidence>
<dbReference type="GO" id="GO:0005576">
    <property type="term" value="C:extracellular region"/>
    <property type="evidence" value="ECO:0007669"/>
    <property type="project" value="UniProtKB-SubCell"/>
</dbReference>
<keyword evidence="9" id="KW-0378">Hydrolase</keyword>